<sequence length="155" mass="15322">MPADAGEEACVCCGWFFDNPVELNDREADVPGIELEDSGSVDVTTDVMVSELGITAGVVLARETSVAAVESGDTATLDMPASLRDAAATGAKAMGEEEGKVGGWEEIVGGGEGSAFTIDDVAAGGGGEGGGLSEDDAAVTVGGRFGGGFAALDET</sequence>
<reference evidence="1" key="1">
    <citation type="journal article" date="2020" name="Stud. Mycol.">
        <title>101 Dothideomycetes genomes: a test case for predicting lifestyles and emergence of pathogens.</title>
        <authorList>
            <person name="Haridas S."/>
            <person name="Albert R."/>
            <person name="Binder M."/>
            <person name="Bloem J."/>
            <person name="Labutti K."/>
            <person name="Salamov A."/>
            <person name="Andreopoulos B."/>
            <person name="Baker S."/>
            <person name="Barry K."/>
            <person name="Bills G."/>
            <person name="Bluhm B."/>
            <person name="Cannon C."/>
            <person name="Castanera R."/>
            <person name="Culley D."/>
            <person name="Daum C."/>
            <person name="Ezra D."/>
            <person name="Gonzalez J."/>
            <person name="Henrissat B."/>
            <person name="Kuo A."/>
            <person name="Liang C."/>
            <person name="Lipzen A."/>
            <person name="Lutzoni F."/>
            <person name="Magnuson J."/>
            <person name="Mondo S."/>
            <person name="Nolan M."/>
            <person name="Ohm R."/>
            <person name="Pangilinan J."/>
            <person name="Park H.-J."/>
            <person name="Ramirez L."/>
            <person name="Alfaro M."/>
            <person name="Sun H."/>
            <person name="Tritt A."/>
            <person name="Yoshinaga Y."/>
            <person name="Zwiers L.-H."/>
            <person name="Turgeon B."/>
            <person name="Goodwin S."/>
            <person name="Spatafora J."/>
            <person name="Crous P."/>
            <person name="Grigoriev I."/>
        </authorList>
    </citation>
    <scope>NUCLEOTIDE SEQUENCE</scope>
    <source>
        <strain evidence="1">ATCC 74209</strain>
    </source>
</reference>
<dbReference type="AlphaFoldDB" id="A0A9P4JPA2"/>
<dbReference type="EMBL" id="ML994016">
    <property type="protein sequence ID" value="KAF2200562.1"/>
    <property type="molecule type" value="Genomic_DNA"/>
</dbReference>
<gene>
    <name evidence="1" type="ORF">GQ43DRAFT_472591</name>
</gene>
<organism evidence="1 2">
    <name type="scientific">Delitschia confertaspora ATCC 74209</name>
    <dbReference type="NCBI Taxonomy" id="1513339"/>
    <lineage>
        <taxon>Eukaryota</taxon>
        <taxon>Fungi</taxon>
        <taxon>Dikarya</taxon>
        <taxon>Ascomycota</taxon>
        <taxon>Pezizomycotina</taxon>
        <taxon>Dothideomycetes</taxon>
        <taxon>Pleosporomycetidae</taxon>
        <taxon>Pleosporales</taxon>
        <taxon>Delitschiaceae</taxon>
        <taxon>Delitschia</taxon>
    </lineage>
</organism>
<keyword evidence="2" id="KW-1185">Reference proteome</keyword>
<protein>
    <submittedName>
        <fullName evidence="1">Uncharacterized protein</fullName>
    </submittedName>
</protein>
<proteinExistence type="predicted"/>
<evidence type="ECO:0000313" key="2">
    <source>
        <dbReference type="Proteomes" id="UP000799536"/>
    </source>
</evidence>
<comment type="caution">
    <text evidence="1">The sequence shown here is derived from an EMBL/GenBank/DDBJ whole genome shotgun (WGS) entry which is preliminary data.</text>
</comment>
<dbReference type="Proteomes" id="UP000799536">
    <property type="component" value="Unassembled WGS sequence"/>
</dbReference>
<evidence type="ECO:0000313" key="1">
    <source>
        <dbReference type="EMBL" id="KAF2200562.1"/>
    </source>
</evidence>
<accession>A0A9P4JPA2</accession>
<name>A0A9P4JPA2_9PLEO</name>